<organism evidence="1 2">
    <name type="scientific">Ornithobacterium rhinotracheale</name>
    <dbReference type="NCBI Taxonomy" id="28251"/>
    <lineage>
        <taxon>Bacteria</taxon>
        <taxon>Pseudomonadati</taxon>
        <taxon>Bacteroidota</taxon>
        <taxon>Flavobacteriia</taxon>
        <taxon>Flavobacteriales</taxon>
        <taxon>Weeksellaceae</taxon>
        <taxon>Ornithobacterium</taxon>
    </lineage>
</organism>
<dbReference type="Proteomes" id="UP000287701">
    <property type="component" value="Chromosome"/>
</dbReference>
<sequence length="1421" mass="162470">MKVKGLGFLLCFYFMWGYGQNCLSLEVESDNAYLKNNQWVIDDCGSGCKDLKAIYTPVYNTNTYEVKPGKYAEINIEKDTRIAVLPDRYSKKVKLPFKFELYGEVKDEIVFGENGVISFDPKWEEQYCPQFPSQKINASDKGSLLTHTIFGAMQDLSFPESNSKSGIYYRVEGKFPCRKFVVTYFEAYQFGCEQTSTFQIILEELTNKIYINIKNKPQQCGVAGKKTALGIRGAGRTEGIAPRGRDTGVWSAKEEAWVFLPSGEETSEVKWKFADKQYDGSSLKICKDKALPKYFITSVVYKVGGKEYYKNERKINILIDNKIPILKQKAIEKSFCFTEKKTNLMDLAKGFLHNDVSNFDIAFYERSNYTAQINNPENYTLMGDKKLYVKIVNKTNSDCFQTAVLTIKHAKVDIESTNITLSNTSNTTKDNFALVYLKNLIFNYIDSKIKIEYFESKDDAKSGRNAIRNVEMKDGERKTIWAKLSLNDACENVEPYAINLIMKPSLKVNDIDQALQLPKLCDNGNDGKENYDILSFMRAEAAEVKTNASDKIVGVYSNFVNAKYGNGPLNRIDKDIIENNKGYLYVKVQSVDGRVGIAKVRVKANFSQVEIDKNYTKNIHFNDSMVNSSYTLDLNAIKNQLIKDSKYQERELEIKYYDNASNANSGNDKVIATTAHVKYKSVQDFSQTYYIRFQLKNQECYTVTNVRVNFYNPRIEKKEIYACASQADQELVTFADYTNEIMGGESKAKKYQISYIFNGTEITQKTFSINQPETIQVKVSQTINNEKFSNIYPVKFILSRPPQVKEKTDIVIKEKQCFNAFYDEDGNEVIGAEIAFDEAFKKKITSNLSNVEFEFYKKYENGNLSEPITDGSVFAEAKHTLLYAKVTDSKSGCFAISKLDVAVEFFPKVVLDRSQNIKIESCTPDGSGGIFNYDDIQEKLFKRAEHPDWKVQYFLSKNEAINSEYPEQNTIGVKFQDPIKTVYARVENPHGCFAIAEADLYSFYPPKLEAGKVYELCDSNFDQKVKIDLEKLKTLIFADDNETGVIFHYYASQADLDAQINEILVNNEFEIGNLPEKIFVRSQRKGLPCYSQQTISLNLKKSETLVAKTIRECEREAGIATFNLKENQIPNMSYKFYRTVEDLQNDRNEIINTEAYESADTEIFAKVQVENACPALQVFNLEVKERPKFSFDEITFCKGGQTSEIVPNIVNKTPDLTFKWYNPKGEVIGTSETIIGINQVGTYALEITNANGCATKVPFEVKNSPKPKVDKIIIENDKIIVFTTKSEYQVEYSIDGGKWQNSNIFEKQEKGKHTIYARYKKYKCAEDRQVLVLKPYNIITPNGDGINDVWEIKDLDVFGQQSAKLRIFDRYGVLLYEQVGSFQFKWDGKKNGQKLPTTDYYYILDLPDGRTYKGNITIKNY</sequence>
<dbReference type="Pfam" id="PF13585">
    <property type="entry name" value="CHU_C"/>
    <property type="match status" value="1"/>
</dbReference>
<reference evidence="1 2" key="1">
    <citation type="submission" date="2019-01" db="EMBL/GenBank/DDBJ databases">
        <title>Whole Genome of Ornithobacterium rhinotracheale FARPER-174b.</title>
        <authorList>
            <person name="Tataje-Lavanda L.A."/>
            <person name="Montalvan A."/>
            <person name="Montesinos R."/>
            <person name="Zimic M."/>
            <person name="Fernandez-Sanchez M."/>
            <person name="Fernandez-Diaz M."/>
        </authorList>
    </citation>
    <scope>NUCLEOTIDE SEQUENCE [LARGE SCALE GENOMIC DNA]</scope>
    <source>
        <strain evidence="1 2">FARPER-174b</strain>
    </source>
</reference>
<gene>
    <name evidence="1" type="ORF">EQP59_02645</name>
</gene>
<protein>
    <submittedName>
        <fullName evidence="1">T9SS type B sorting domain-containing protein</fullName>
    </submittedName>
</protein>
<dbReference type="RefSeq" id="WP_128500829.1">
    <property type="nucleotide sequence ID" value="NZ_CP035107.1"/>
</dbReference>
<evidence type="ECO:0000313" key="2">
    <source>
        <dbReference type="Proteomes" id="UP000287701"/>
    </source>
</evidence>
<accession>A0A3R5XSU5</accession>
<dbReference type="NCBIfam" id="TIGR04131">
    <property type="entry name" value="Bac_Flav_CTERM"/>
    <property type="match status" value="1"/>
</dbReference>
<name>A0A3R5XSU5_ORNRH</name>
<dbReference type="EMBL" id="CP035107">
    <property type="protein sequence ID" value="QAR30333.1"/>
    <property type="molecule type" value="Genomic_DNA"/>
</dbReference>
<dbReference type="InterPro" id="IPR026341">
    <property type="entry name" value="T9SS_type_B"/>
</dbReference>
<dbReference type="OrthoDB" id="9765926at2"/>
<evidence type="ECO:0000313" key="1">
    <source>
        <dbReference type="EMBL" id="QAR30333.1"/>
    </source>
</evidence>
<proteinExistence type="predicted"/>